<keyword evidence="1" id="KW-0133">Cell shape</keyword>
<comment type="pathway">
    <text evidence="1">Cell wall biogenesis; peptidoglycan biosynthesis.</text>
</comment>
<keyword evidence="4" id="KW-1185">Reference proteome</keyword>
<evidence type="ECO:0000313" key="4">
    <source>
        <dbReference type="Proteomes" id="UP000199598"/>
    </source>
</evidence>
<keyword evidence="1" id="KW-0961">Cell wall biogenesis/degradation</keyword>
<feature type="active site" description="Nucleophile" evidence="1">
    <location>
        <position position="164"/>
    </location>
</feature>
<name>A0A1I3VNR3_9HYPH</name>
<accession>A0A1I3VNR3</accession>
<sequence length="190" mass="20970">MLPLAVPTPPAKLLKKTQKTLFVRHTGDEPHSGTLTLGAVTFACALGRSGLTHTKHEGDGATPIGQFELLNVYYRSDRSSCPVTYLPVSPLSQSDGWCDSPQDALYNRPVDLPFEPSHEKMWRDDRLYDIVVVLDCNMYPAVKGEGSAIFFHVAREGFLPTEGCVAVYPEVMREILKEMAPGDIMEVCAD</sequence>
<gene>
    <name evidence="3" type="ORF">SAMN04488518_101518</name>
</gene>
<feature type="active site" description="Proton donor/acceptor" evidence="1">
    <location>
        <position position="152"/>
    </location>
</feature>
<dbReference type="PANTHER" id="PTHR38589:SF1">
    <property type="entry name" value="BLR0621 PROTEIN"/>
    <property type="match status" value="1"/>
</dbReference>
<organism evidence="3 4">
    <name type="scientific">Pseudovibrio ascidiaceicola</name>
    <dbReference type="NCBI Taxonomy" id="285279"/>
    <lineage>
        <taxon>Bacteria</taxon>
        <taxon>Pseudomonadati</taxon>
        <taxon>Pseudomonadota</taxon>
        <taxon>Alphaproteobacteria</taxon>
        <taxon>Hyphomicrobiales</taxon>
        <taxon>Stappiaceae</taxon>
        <taxon>Pseudovibrio</taxon>
    </lineage>
</organism>
<reference evidence="3 4" key="1">
    <citation type="submission" date="2016-10" db="EMBL/GenBank/DDBJ databases">
        <authorList>
            <person name="Varghese N."/>
            <person name="Submissions S."/>
        </authorList>
    </citation>
    <scope>NUCLEOTIDE SEQUENCE [LARGE SCALE GENOMIC DNA]</scope>
    <source>
        <strain evidence="3 4">DSM 16392</strain>
    </source>
</reference>
<evidence type="ECO:0000313" key="3">
    <source>
        <dbReference type="EMBL" id="SFJ96885.1"/>
    </source>
</evidence>
<feature type="domain" description="L,D-TPase catalytic" evidence="2">
    <location>
        <begin position="10"/>
        <end position="188"/>
    </location>
</feature>
<dbReference type="EMBL" id="FOSK01000001">
    <property type="protein sequence ID" value="SFJ96885.1"/>
    <property type="molecule type" value="Genomic_DNA"/>
</dbReference>
<dbReference type="PANTHER" id="PTHR38589">
    <property type="entry name" value="BLR0621 PROTEIN"/>
    <property type="match status" value="1"/>
</dbReference>
<dbReference type="Pfam" id="PF03734">
    <property type="entry name" value="YkuD"/>
    <property type="match status" value="1"/>
</dbReference>
<comment type="caution">
    <text evidence="3">The sequence shown here is derived from an EMBL/GenBank/DDBJ whole genome shotgun (WGS) entry which is preliminary data.</text>
</comment>
<evidence type="ECO:0000259" key="2">
    <source>
        <dbReference type="PROSITE" id="PS52029"/>
    </source>
</evidence>
<proteinExistence type="predicted"/>
<dbReference type="InterPro" id="IPR005490">
    <property type="entry name" value="LD_TPept_cat_dom"/>
</dbReference>
<dbReference type="PROSITE" id="PS52029">
    <property type="entry name" value="LD_TPASE"/>
    <property type="match status" value="1"/>
</dbReference>
<dbReference type="Proteomes" id="UP000199598">
    <property type="component" value="Unassembled WGS sequence"/>
</dbReference>
<evidence type="ECO:0000256" key="1">
    <source>
        <dbReference type="PROSITE-ProRule" id="PRU01373"/>
    </source>
</evidence>
<keyword evidence="1" id="KW-0573">Peptidoglycan synthesis</keyword>
<protein>
    <submittedName>
        <fullName evidence="3">L,D-peptidoglycan transpeptidase YkuD, ErfK/YbiS/YcfS/YnhG family</fullName>
    </submittedName>
</protein>